<dbReference type="PROSITE" id="PS00922">
    <property type="entry name" value="TRANSGLYCOSYLASE"/>
    <property type="match status" value="1"/>
</dbReference>
<gene>
    <name evidence="3" type="ORF">SVA_1317</name>
</gene>
<dbReference type="PANTHER" id="PTHR33734">
    <property type="entry name" value="LYSM DOMAIN-CONTAINING GPI-ANCHORED PROTEIN 2"/>
    <property type="match status" value="1"/>
</dbReference>
<feature type="domain" description="LysM" evidence="2">
    <location>
        <begin position="363"/>
        <end position="406"/>
    </location>
</feature>
<dbReference type="Pfam" id="PF01464">
    <property type="entry name" value="SLT"/>
    <property type="match status" value="1"/>
</dbReference>
<keyword evidence="4" id="KW-1185">Reference proteome</keyword>
<dbReference type="PANTHER" id="PTHR33734:SF22">
    <property type="entry name" value="MEMBRANE-BOUND LYTIC MUREIN TRANSGLYCOSYLASE D"/>
    <property type="match status" value="1"/>
</dbReference>
<evidence type="ECO:0000313" key="3">
    <source>
        <dbReference type="EMBL" id="BAU47885.1"/>
    </source>
</evidence>
<dbReference type="SMART" id="SM00257">
    <property type="entry name" value="LysM"/>
    <property type="match status" value="2"/>
</dbReference>
<dbReference type="GO" id="GO:0008932">
    <property type="term" value="F:lytic endotransglycosylase activity"/>
    <property type="evidence" value="ECO:0007669"/>
    <property type="project" value="TreeGrafter"/>
</dbReference>
<organism evidence="3 4">
    <name type="scientific">Sulfurifustis variabilis</name>
    <dbReference type="NCBI Taxonomy" id="1675686"/>
    <lineage>
        <taxon>Bacteria</taxon>
        <taxon>Pseudomonadati</taxon>
        <taxon>Pseudomonadota</taxon>
        <taxon>Gammaproteobacteria</taxon>
        <taxon>Acidiferrobacterales</taxon>
        <taxon>Acidiferrobacteraceae</taxon>
        <taxon>Sulfurifustis</taxon>
    </lineage>
</organism>
<dbReference type="AlphaFoldDB" id="A0A1B4V3E8"/>
<dbReference type="SUPFAM" id="SSF54106">
    <property type="entry name" value="LysM domain"/>
    <property type="match status" value="2"/>
</dbReference>
<dbReference type="PROSITE" id="PS51782">
    <property type="entry name" value="LYSM"/>
    <property type="match status" value="2"/>
</dbReference>
<evidence type="ECO:0000313" key="4">
    <source>
        <dbReference type="Proteomes" id="UP000218899"/>
    </source>
</evidence>
<dbReference type="InterPro" id="IPR000189">
    <property type="entry name" value="Transglyc_AS"/>
</dbReference>
<evidence type="ECO:0000259" key="2">
    <source>
        <dbReference type="PROSITE" id="PS51782"/>
    </source>
</evidence>
<dbReference type="Gene3D" id="1.10.530.10">
    <property type="match status" value="1"/>
</dbReference>
<sequence>MFGLTVTLIVSGCSTFSADSKKTAASQPELAPSVPVSPVLAVPRKDDAAPSAVVSSPNPLSDDASLVVPNDDAVASTETPDSTDAADNDLWSRIRNGFRIPKLESPLIAQHERWFTENAEFREAMFDRSKLYLYFIVEEVEKRGMPMEIALLPAIESAYKPYAYSRAKASGLWQFIPSTGKLYGLKMNWWYDGRRDVIAATRAALDYLQKLHDDFDGDWHLAIAAYNAGEGRVMRAIDWNRKRGLPTTYEHLRKLKPETKHYVPKLMAMVNLVSDPARYGVALPEIPNEPYFVKVDVGSQVDLGVIARLTDMEAQELHYINAGYMRWATDPDGPHRLLVPVDKKDVLLAGLSSLPEKERVQWRHHQVRRGDTLHGIARRYNISVSAIKTANKLRTSLLRVGQSLLLPVSSSAPAAGSARAAPVRAAARSGQPLIHRVRRGDTLYGIARRYNVLVQQIAEWNVLDPSDVLRLGQKLKIFPASRPSAHQQQIAPVYA</sequence>
<dbReference type="Pfam" id="PF01476">
    <property type="entry name" value="LysM"/>
    <property type="match status" value="2"/>
</dbReference>
<dbReference type="GO" id="GO:0016020">
    <property type="term" value="C:membrane"/>
    <property type="evidence" value="ECO:0007669"/>
    <property type="project" value="InterPro"/>
</dbReference>
<reference evidence="3 4" key="1">
    <citation type="submission" date="2015-08" db="EMBL/GenBank/DDBJ databases">
        <title>Complete genome sequence of Sulfurifustis variabilis.</title>
        <authorList>
            <person name="Miura A."/>
            <person name="Kojima H."/>
            <person name="Fukui M."/>
        </authorList>
    </citation>
    <scope>NUCLEOTIDE SEQUENCE [LARGE SCALE GENOMIC DNA]</scope>
    <source>
        <strain evidence="4">skN76</strain>
    </source>
</reference>
<dbReference type="Gene3D" id="3.10.350.10">
    <property type="entry name" value="LysM domain"/>
    <property type="match status" value="2"/>
</dbReference>
<feature type="domain" description="LysM" evidence="2">
    <location>
        <begin position="433"/>
        <end position="477"/>
    </location>
</feature>
<dbReference type="CDD" id="cd16894">
    <property type="entry name" value="MltD-like"/>
    <property type="match status" value="1"/>
</dbReference>
<evidence type="ECO:0000256" key="1">
    <source>
        <dbReference type="ARBA" id="ARBA00007734"/>
    </source>
</evidence>
<dbReference type="InterPro" id="IPR018392">
    <property type="entry name" value="LysM"/>
</dbReference>
<dbReference type="SUPFAM" id="SSF53955">
    <property type="entry name" value="Lysozyme-like"/>
    <property type="match status" value="1"/>
</dbReference>
<dbReference type="InterPro" id="IPR023346">
    <property type="entry name" value="Lysozyme-like_dom_sf"/>
</dbReference>
<dbReference type="EMBL" id="AP014936">
    <property type="protein sequence ID" value="BAU47885.1"/>
    <property type="molecule type" value="Genomic_DNA"/>
</dbReference>
<dbReference type="InterPro" id="IPR008258">
    <property type="entry name" value="Transglycosylase_SLT_dom_1"/>
</dbReference>
<dbReference type="CDD" id="cd00118">
    <property type="entry name" value="LysM"/>
    <property type="match status" value="2"/>
</dbReference>
<dbReference type="GO" id="GO:0000270">
    <property type="term" value="P:peptidoglycan metabolic process"/>
    <property type="evidence" value="ECO:0007669"/>
    <property type="project" value="InterPro"/>
</dbReference>
<dbReference type="KEGG" id="sva:SVA_1317"/>
<accession>A0A1B4V3E8</accession>
<protein>
    <submittedName>
        <fullName evidence="3">Lytic transglycosylase</fullName>
    </submittedName>
</protein>
<name>A0A1B4V3E8_9GAMM</name>
<dbReference type="Proteomes" id="UP000218899">
    <property type="component" value="Chromosome"/>
</dbReference>
<dbReference type="InterPro" id="IPR036779">
    <property type="entry name" value="LysM_dom_sf"/>
</dbReference>
<comment type="similarity">
    <text evidence="1">Belongs to the transglycosylase Slt family.</text>
</comment>
<proteinExistence type="inferred from homology"/>